<evidence type="ECO:0000256" key="2">
    <source>
        <dbReference type="ARBA" id="ARBA00022679"/>
    </source>
</evidence>
<dbReference type="CDD" id="cd02440">
    <property type="entry name" value="AdoMet_MTases"/>
    <property type="match status" value="1"/>
</dbReference>
<feature type="domain" description="Methyltransferase" evidence="4">
    <location>
        <begin position="47"/>
        <end position="137"/>
    </location>
</feature>
<dbReference type="EMBL" id="JBHFAB010000009">
    <property type="protein sequence ID" value="MFC1417834.1"/>
    <property type="molecule type" value="Genomic_DNA"/>
</dbReference>
<dbReference type="Pfam" id="PF13649">
    <property type="entry name" value="Methyltransf_25"/>
    <property type="match status" value="1"/>
</dbReference>
<evidence type="ECO:0000256" key="1">
    <source>
        <dbReference type="ARBA" id="ARBA00022603"/>
    </source>
</evidence>
<dbReference type="GO" id="GO:0061542">
    <property type="term" value="F:3-demethylubiquinol 3-O-methyltransferase activity"/>
    <property type="evidence" value="ECO:0007669"/>
    <property type="project" value="UniProtKB-EC"/>
</dbReference>
<name>A0ABV6VVN3_9ACTN</name>
<dbReference type="Proteomes" id="UP001592531">
    <property type="component" value="Unassembled WGS sequence"/>
</dbReference>
<sequence length="215" mass="23875">MHDDYLSGTIDAYDRNPLRYEEATGAMTPVAELDAFLALLPDPAARVLDVGCAFGRDTALLAERGLRAEGVDLSAGFLERARQLHPELAFGRMDARSLDFPDRTFGGVWCQATLLHLRDEDVAAAFAEFLRVLVPGGALFASFKEGEGEEELVERFSSDGARFYRYQTVPRVTTMLQDAGYRVAAVDRSNEFERFGPGYRDLTWIHAYAVKPAVD</sequence>
<protein>
    <submittedName>
        <fullName evidence="5">Class I SAM-dependent methyltransferase</fullName>
        <ecNumber evidence="5">2.1.1.222</ecNumber>
        <ecNumber evidence="5">2.1.1.64</ecNumber>
    </submittedName>
</protein>
<dbReference type="GO" id="GO:0032259">
    <property type="term" value="P:methylation"/>
    <property type="evidence" value="ECO:0007669"/>
    <property type="project" value="UniProtKB-KW"/>
</dbReference>
<dbReference type="EC" id="2.1.1.222" evidence="5"/>
<dbReference type="GO" id="GO:0102208">
    <property type="term" value="F:2-polyprenyl-6-hydroxyphenol methylase activity"/>
    <property type="evidence" value="ECO:0007669"/>
    <property type="project" value="UniProtKB-EC"/>
</dbReference>
<evidence type="ECO:0000313" key="5">
    <source>
        <dbReference type="EMBL" id="MFC1417834.1"/>
    </source>
</evidence>
<comment type="caution">
    <text evidence="5">The sequence shown here is derived from an EMBL/GenBank/DDBJ whole genome shotgun (WGS) entry which is preliminary data.</text>
</comment>
<dbReference type="RefSeq" id="WP_380536295.1">
    <property type="nucleotide sequence ID" value="NZ_JBHFAB010000009.1"/>
</dbReference>
<proteinExistence type="predicted"/>
<keyword evidence="3" id="KW-0949">S-adenosyl-L-methionine</keyword>
<keyword evidence="1 5" id="KW-0489">Methyltransferase</keyword>
<dbReference type="InterPro" id="IPR041698">
    <property type="entry name" value="Methyltransf_25"/>
</dbReference>
<evidence type="ECO:0000259" key="4">
    <source>
        <dbReference type="Pfam" id="PF13649"/>
    </source>
</evidence>
<evidence type="ECO:0000313" key="6">
    <source>
        <dbReference type="Proteomes" id="UP001592531"/>
    </source>
</evidence>
<dbReference type="EC" id="2.1.1.64" evidence="5"/>
<dbReference type="PANTHER" id="PTHR43464">
    <property type="entry name" value="METHYLTRANSFERASE"/>
    <property type="match status" value="1"/>
</dbReference>
<keyword evidence="6" id="KW-1185">Reference proteome</keyword>
<dbReference type="Gene3D" id="3.40.50.150">
    <property type="entry name" value="Vaccinia Virus protein VP39"/>
    <property type="match status" value="1"/>
</dbReference>
<organism evidence="5 6">
    <name type="scientific">Streptacidiphilus cavernicola</name>
    <dbReference type="NCBI Taxonomy" id="3342716"/>
    <lineage>
        <taxon>Bacteria</taxon>
        <taxon>Bacillati</taxon>
        <taxon>Actinomycetota</taxon>
        <taxon>Actinomycetes</taxon>
        <taxon>Kitasatosporales</taxon>
        <taxon>Streptomycetaceae</taxon>
        <taxon>Streptacidiphilus</taxon>
    </lineage>
</organism>
<gene>
    <name evidence="5" type="ORF">ACEZDE_14445</name>
</gene>
<dbReference type="PANTHER" id="PTHR43464:SF19">
    <property type="entry name" value="UBIQUINONE BIOSYNTHESIS O-METHYLTRANSFERASE, MITOCHONDRIAL"/>
    <property type="match status" value="1"/>
</dbReference>
<reference evidence="5 6" key="1">
    <citation type="submission" date="2024-09" db="EMBL/GenBank/DDBJ databases">
        <authorList>
            <person name="Lee S.D."/>
        </authorList>
    </citation>
    <scope>NUCLEOTIDE SEQUENCE [LARGE SCALE GENOMIC DNA]</scope>
    <source>
        <strain evidence="5 6">N8-3</strain>
    </source>
</reference>
<accession>A0ABV6VVN3</accession>
<dbReference type="SUPFAM" id="SSF53335">
    <property type="entry name" value="S-adenosyl-L-methionine-dependent methyltransferases"/>
    <property type="match status" value="1"/>
</dbReference>
<dbReference type="InterPro" id="IPR029063">
    <property type="entry name" value="SAM-dependent_MTases_sf"/>
</dbReference>
<keyword evidence="2 5" id="KW-0808">Transferase</keyword>
<evidence type="ECO:0000256" key="3">
    <source>
        <dbReference type="ARBA" id="ARBA00022691"/>
    </source>
</evidence>